<name>A0A318HWK5_BURPY</name>
<evidence type="ECO:0000313" key="3">
    <source>
        <dbReference type="Proteomes" id="UP000247755"/>
    </source>
</evidence>
<feature type="transmembrane region" description="Helical" evidence="1">
    <location>
        <begin position="21"/>
        <end position="44"/>
    </location>
</feature>
<dbReference type="EMBL" id="QJJY01000064">
    <property type="protein sequence ID" value="PXX21040.1"/>
    <property type="molecule type" value="Genomic_DNA"/>
</dbReference>
<evidence type="ECO:0000313" key="2">
    <source>
        <dbReference type="EMBL" id="PXX21040.1"/>
    </source>
</evidence>
<reference evidence="2 3" key="1">
    <citation type="submission" date="2018-05" db="EMBL/GenBank/DDBJ databases">
        <title>Comparative genomics of bacterial root endophytes of switchgrass collected from native prairies over two seasons.</title>
        <authorList>
            <person name="Tang Y."/>
        </authorList>
    </citation>
    <scope>NUCLEOTIDE SEQUENCE [LARGE SCALE GENOMIC DNA]</scope>
    <source>
        <strain evidence="2 3">NFIX32</strain>
    </source>
</reference>
<dbReference type="AlphaFoldDB" id="A0A318HWK5"/>
<sequence>MPGDFLESFLTRCPTHKQTTFVGIIAAFIMLVFAGVAPQATLALSAVGPFMPMCALTVFTTAGIATFLLVAQFVATR</sequence>
<keyword evidence="1" id="KW-1133">Transmembrane helix</keyword>
<feature type="transmembrane region" description="Helical" evidence="1">
    <location>
        <begin position="50"/>
        <end position="75"/>
    </location>
</feature>
<keyword evidence="1" id="KW-0472">Membrane</keyword>
<dbReference type="Proteomes" id="UP000247755">
    <property type="component" value="Unassembled WGS sequence"/>
</dbReference>
<gene>
    <name evidence="2" type="ORF">NA66_10644</name>
</gene>
<protein>
    <submittedName>
        <fullName evidence="2">Uncharacterized protein</fullName>
    </submittedName>
</protein>
<proteinExistence type="predicted"/>
<comment type="caution">
    <text evidence="2">The sequence shown here is derived from an EMBL/GenBank/DDBJ whole genome shotgun (WGS) entry which is preliminary data.</text>
</comment>
<keyword evidence="1" id="KW-0812">Transmembrane</keyword>
<organism evidence="2 3">
    <name type="scientific">Burkholderia pyrrocinia</name>
    <name type="common">Pseudomonas pyrrocinia</name>
    <dbReference type="NCBI Taxonomy" id="60550"/>
    <lineage>
        <taxon>Bacteria</taxon>
        <taxon>Pseudomonadati</taxon>
        <taxon>Pseudomonadota</taxon>
        <taxon>Betaproteobacteria</taxon>
        <taxon>Burkholderiales</taxon>
        <taxon>Burkholderiaceae</taxon>
        <taxon>Burkholderia</taxon>
        <taxon>Burkholderia cepacia complex</taxon>
    </lineage>
</organism>
<accession>A0A318HWK5</accession>
<evidence type="ECO:0000256" key="1">
    <source>
        <dbReference type="SAM" id="Phobius"/>
    </source>
</evidence>